<evidence type="ECO:0000313" key="4">
    <source>
        <dbReference type="Proteomes" id="UP000693970"/>
    </source>
</evidence>
<feature type="region of interest" description="Disordered" evidence="1">
    <location>
        <begin position="678"/>
        <end position="703"/>
    </location>
</feature>
<dbReference type="OrthoDB" id="6621431at2759"/>
<accession>A0A9K3KJN8</accession>
<feature type="domain" description="DUF7869" evidence="2">
    <location>
        <begin position="298"/>
        <end position="422"/>
    </location>
</feature>
<dbReference type="Pfam" id="PF25273">
    <property type="entry name" value="DUF7869"/>
    <property type="match status" value="1"/>
</dbReference>
<reference evidence="3" key="2">
    <citation type="submission" date="2021-04" db="EMBL/GenBank/DDBJ databases">
        <authorList>
            <person name="Podell S."/>
        </authorList>
    </citation>
    <scope>NUCLEOTIDE SEQUENCE</scope>
    <source>
        <strain evidence="3">Hildebrandi</strain>
    </source>
</reference>
<gene>
    <name evidence="3" type="ORF">IV203_032418</name>
</gene>
<dbReference type="AlphaFoldDB" id="A0A9K3KJN8"/>
<dbReference type="EMBL" id="JAGRRH010000022">
    <property type="protein sequence ID" value="KAG7344887.1"/>
    <property type="molecule type" value="Genomic_DNA"/>
</dbReference>
<feature type="compositionally biased region" description="Basic and acidic residues" evidence="1">
    <location>
        <begin position="678"/>
        <end position="687"/>
    </location>
</feature>
<protein>
    <recommendedName>
        <fullName evidence="2">DUF7869 domain-containing protein</fullName>
    </recommendedName>
</protein>
<sequence length="703" mass="79884">MSNKKRKFLEDFEETLEEHFEELQREAEPIATRYVREVTGEATLRDGEDGLIYLPPFFTVRKCYAQYCYQKRGVIITTSNKGNVRAAPAVDGEELNSFPSWKGYWTYWRDHYPNLKVRKPTRDICNFCYKFYNMHKFGPVESTSVAEGEDPTTIEEGVIETEDEDVHRELLAETDADLNAPVAVTTLAREREIAILDAVLHVKKAMAMRALVNSKIETSKKHRVQNVPHSDRVYTIIADFCQNMELPHFGQQQPGETYFLTPVKLEGFGVADVSYEWKDGKETDHLYFHCFVEGHGAKGGSNVASMIVKTLRKTKIMRDDDNGAPVRGKELNIVMDNCAGQNKNNYVLLLAPYLVEAGYFFTVNMLFLIAGHTKNVCDRRFNDLKRDYHKSQVFTIDDAVEVFNASEYVTVCQIDPENDWKNYADFLQQPYVLLAKANLSIVNNHIFCAEWTPSTDPLATSSGGSLTFYTRESALEEHVRKYGVITKATFAAGGNRTETLRSMAPESINYKGLPGYKQILMYNSFREYLVWAVQTPFNIIAATFEEQPSRKTVEKHVFGSSQKRLDGGPEHTVGLGPSPFLRDYMERTTSFPFTIIAATLCRIEEQPSRKTVEKHVFGSSQKRLDGGPEHTVGLGPSPFLRDYMERTTSFPFTIIAAILCRIEEQPSRKTVEKHVYGSSQKRLDGGPEHTVGLGPSPFLRDYM</sequence>
<dbReference type="Proteomes" id="UP000693970">
    <property type="component" value="Unassembled WGS sequence"/>
</dbReference>
<dbReference type="PANTHER" id="PTHR34415:SF1">
    <property type="entry name" value="INTEGRASE CATALYTIC DOMAIN-CONTAINING PROTEIN"/>
    <property type="match status" value="1"/>
</dbReference>
<dbReference type="PANTHER" id="PTHR34415">
    <property type="entry name" value="INTEGRASE CATALYTIC DOMAIN-CONTAINING PROTEIN"/>
    <property type="match status" value="1"/>
</dbReference>
<evidence type="ECO:0000256" key="1">
    <source>
        <dbReference type="SAM" id="MobiDB-lite"/>
    </source>
</evidence>
<dbReference type="InterPro" id="IPR057191">
    <property type="entry name" value="DUF7869"/>
</dbReference>
<proteinExistence type="predicted"/>
<organism evidence="3 4">
    <name type="scientific">Nitzschia inconspicua</name>
    <dbReference type="NCBI Taxonomy" id="303405"/>
    <lineage>
        <taxon>Eukaryota</taxon>
        <taxon>Sar</taxon>
        <taxon>Stramenopiles</taxon>
        <taxon>Ochrophyta</taxon>
        <taxon>Bacillariophyta</taxon>
        <taxon>Bacillariophyceae</taxon>
        <taxon>Bacillariophycidae</taxon>
        <taxon>Bacillariales</taxon>
        <taxon>Bacillariaceae</taxon>
        <taxon>Nitzschia</taxon>
    </lineage>
</organism>
<reference evidence="3" key="1">
    <citation type="journal article" date="2021" name="Sci. Rep.">
        <title>Diploid genomic architecture of Nitzschia inconspicua, an elite biomass production diatom.</title>
        <authorList>
            <person name="Oliver A."/>
            <person name="Podell S."/>
            <person name="Pinowska A."/>
            <person name="Traller J.C."/>
            <person name="Smith S.R."/>
            <person name="McClure R."/>
            <person name="Beliaev A."/>
            <person name="Bohutskyi P."/>
            <person name="Hill E.A."/>
            <person name="Rabines A."/>
            <person name="Zheng H."/>
            <person name="Allen L.Z."/>
            <person name="Kuo A."/>
            <person name="Grigoriev I.V."/>
            <person name="Allen A.E."/>
            <person name="Hazlebeck D."/>
            <person name="Allen E.E."/>
        </authorList>
    </citation>
    <scope>NUCLEOTIDE SEQUENCE</scope>
    <source>
        <strain evidence="3">Hildebrandi</strain>
    </source>
</reference>
<name>A0A9K3KJN8_9STRA</name>
<keyword evidence="4" id="KW-1185">Reference proteome</keyword>
<evidence type="ECO:0000313" key="3">
    <source>
        <dbReference type="EMBL" id="KAG7344887.1"/>
    </source>
</evidence>
<comment type="caution">
    <text evidence="3">The sequence shown here is derived from an EMBL/GenBank/DDBJ whole genome shotgun (WGS) entry which is preliminary data.</text>
</comment>
<evidence type="ECO:0000259" key="2">
    <source>
        <dbReference type="Pfam" id="PF25273"/>
    </source>
</evidence>